<dbReference type="Proteomes" id="UP000321513">
    <property type="component" value="Unassembled WGS sequence"/>
</dbReference>
<name>A0A512BG17_9BACT</name>
<dbReference type="EMBL" id="BJYT01000014">
    <property type="protein sequence ID" value="GEO10920.1"/>
    <property type="molecule type" value="Genomic_DNA"/>
</dbReference>
<accession>A0A512BG17</accession>
<organism evidence="1 2">
    <name type="scientific">Segetibacter aerophilus</name>
    <dbReference type="NCBI Taxonomy" id="670293"/>
    <lineage>
        <taxon>Bacteria</taxon>
        <taxon>Pseudomonadati</taxon>
        <taxon>Bacteroidota</taxon>
        <taxon>Chitinophagia</taxon>
        <taxon>Chitinophagales</taxon>
        <taxon>Chitinophagaceae</taxon>
        <taxon>Segetibacter</taxon>
    </lineage>
</organism>
<proteinExistence type="predicted"/>
<evidence type="ECO:0000313" key="2">
    <source>
        <dbReference type="Proteomes" id="UP000321513"/>
    </source>
</evidence>
<evidence type="ECO:0008006" key="3">
    <source>
        <dbReference type="Google" id="ProtNLM"/>
    </source>
</evidence>
<comment type="caution">
    <text evidence="1">The sequence shown here is derived from an EMBL/GenBank/DDBJ whole genome shotgun (WGS) entry which is preliminary data.</text>
</comment>
<keyword evidence="2" id="KW-1185">Reference proteome</keyword>
<evidence type="ECO:0000313" key="1">
    <source>
        <dbReference type="EMBL" id="GEO10920.1"/>
    </source>
</evidence>
<gene>
    <name evidence="1" type="ORF">SAE01_34160</name>
</gene>
<dbReference type="AlphaFoldDB" id="A0A512BG17"/>
<protein>
    <recommendedName>
        <fullName evidence="3">DUF4836 domain-containing protein</fullName>
    </recommendedName>
</protein>
<reference evidence="1 2" key="1">
    <citation type="submission" date="2019-07" db="EMBL/GenBank/DDBJ databases">
        <title>Whole genome shotgun sequence of Segetibacter aerophilus NBRC 106135.</title>
        <authorList>
            <person name="Hosoyama A."/>
            <person name="Uohara A."/>
            <person name="Ohji S."/>
            <person name="Ichikawa N."/>
        </authorList>
    </citation>
    <scope>NUCLEOTIDE SEQUENCE [LARGE SCALE GENOMIC DNA]</scope>
    <source>
        <strain evidence="1 2">NBRC 106135</strain>
    </source>
</reference>
<sequence length="547" mass="60217">MKNQATIENIIRSISGSDTAINKGKQEWEDIKNSGVDLDENFYVAVVNKGGGMGSSPGTIVTSVVGGLKDAGKLEAYIKKKDPTSEVRKEKEYSYATIHGDNMVAWGTDVVIMMSYQKSFSPGNMQYDSTTGSYNLGSSPNATNDMKLELASAFNLKEDQSVASIPEFRDLMQEKSDASMWVNSSSSVENFPIPLPKVRELFSSSFTAAKVNFEDGKITMTSRSYYSSALKDILKKYSGPTADLTLVENYPSDNVNAFALFSFNPDFINELVKYLEVGGMVDSYLTKMMGSNYTLKEALRAIKGDFAVVVSDLAAKPASDPNAGMRGGQLPNLKMIVNIPVGDKVQMNRLMDKLVEMQMLVKTNNQYRLTPNMQQTGFQLIVDDKNLFIASDENVLNQYKAKSKKANINANVMSDFKSKSGVAYINIESILNGINTSPNAQGNNVLPKARETFKDLEMYTDNFNGKYIEGYGELRFKNEKENSLTSLLSFFETASKYVKTTPGMVDNNDVQIDTVAPGTGREINGADVRIDTATELAPSDARAPKRK</sequence>